<dbReference type="EMBL" id="LR797174">
    <property type="protein sequence ID" value="CAB4191562.1"/>
    <property type="molecule type" value="Genomic_DNA"/>
</dbReference>
<reference evidence="2" key="1">
    <citation type="submission" date="2020-05" db="EMBL/GenBank/DDBJ databases">
        <authorList>
            <person name="Chiriac C."/>
            <person name="Salcher M."/>
            <person name="Ghai R."/>
            <person name="Kavagutti S V."/>
        </authorList>
    </citation>
    <scope>NUCLEOTIDE SEQUENCE</scope>
</reference>
<keyword evidence="1" id="KW-0175">Coiled coil</keyword>
<evidence type="ECO:0000313" key="2">
    <source>
        <dbReference type="EMBL" id="CAB4191562.1"/>
    </source>
</evidence>
<evidence type="ECO:0000256" key="1">
    <source>
        <dbReference type="SAM" id="Coils"/>
    </source>
</evidence>
<organism evidence="2">
    <name type="scientific">uncultured Caudovirales phage</name>
    <dbReference type="NCBI Taxonomy" id="2100421"/>
    <lineage>
        <taxon>Viruses</taxon>
        <taxon>Duplodnaviria</taxon>
        <taxon>Heunggongvirae</taxon>
        <taxon>Uroviricota</taxon>
        <taxon>Caudoviricetes</taxon>
        <taxon>Peduoviridae</taxon>
        <taxon>Maltschvirus</taxon>
        <taxon>Maltschvirus maltsch</taxon>
    </lineage>
</organism>
<protein>
    <submittedName>
        <fullName evidence="2">Uncharacterized protein</fullName>
    </submittedName>
</protein>
<accession>A0A6J5R6X6</accession>
<sequence>MSYSDKLIEKRDAHLASAQTIVEAAEAEVRELTQEEDAEIAVALRSAKELDDQISQHKDLEAR</sequence>
<gene>
    <name evidence="2" type="ORF">UFOVP1226_56</name>
</gene>
<feature type="coiled-coil region" evidence="1">
    <location>
        <begin position="15"/>
        <end position="42"/>
    </location>
</feature>
<proteinExistence type="predicted"/>
<name>A0A6J5R6X6_9CAUD</name>
<feature type="non-terminal residue" evidence="2">
    <location>
        <position position="63"/>
    </location>
</feature>